<dbReference type="InterPro" id="IPR000675">
    <property type="entry name" value="Cutinase/axe"/>
</dbReference>
<evidence type="ECO:0000313" key="15">
    <source>
        <dbReference type="EMBL" id="KAE9962617.1"/>
    </source>
</evidence>
<dbReference type="EC" id="3.1.1.74" evidence="3 12"/>
<dbReference type="SMART" id="SM01110">
    <property type="entry name" value="Cutinase"/>
    <property type="match status" value="1"/>
</dbReference>
<feature type="active site" description="Proton donor/acceptor" evidence="10">
    <location>
        <position position="200"/>
    </location>
</feature>
<feature type="disulfide bond" evidence="11">
    <location>
        <begin position="175"/>
        <end position="190"/>
    </location>
</feature>
<evidence type="ECO:0000256" key="2">
    <source>
        <dbReference type="ARBA" id="ARBA00007534"/>
    </source>
</evidence>
<comment type="similarity">
    <text evidence="2 12">Belongs to the cutinase family.</text>
</comment>
<feature type="active site" description="Nucleophile" evidence="10">
    <location>
        <position position="124"/>
    </location>
</feature>
<evidence type="ECO:0000256" key="7">
    <source>
        <dbReference type="ARBA" id="ARBA00022801"/>
    </source>
</evidence>
<accession>A0A8H3U3P5</accession>
<evidence type="ECO:0000256" key="8">
    <source>
        <dbReference type="ARBA" id="ARBA00023157"/>
    </source>
</evidence>
<feature type="signal peptide" evidence="14">
    <location>
        <begin position="1"/>
        <end position="15"/>
    </location>
</feature>
<comment type="caution">
    <text evidence="15">The sequence shown here is derived from an EMBL/GenBank/DDBJ whole genome shotgun (WGS) entry which is preliminary data.</text>
</comment>
<evidence type="ECO:0000256" key="1">
    <source>
        <dbReference type="ARBA" id="ARBA00004613"/>
    </source>
</evidence>
<name>A0A8H3U3P5_VENIN</name>
<evidence type="ECO:0000256" key="9">
    <source>
        <dbReference type="ARBA" id="ARBA00034045"/>
    </source>
</evidence>
<proteinExistence type="inferred from homology"/>
<dbReference type="GO" id="GO:0005576">
    <property type="term" value="C:extracellular region"/>
    <property type="evidence" value="ECO:0007669"/>
    <property type="project" value="UniProtKB-SubCell"/>
</dbReference>
<evidence type="ECO:0000313" key="16">
    <source>
        <dbReference type="Proteomes" id="UP000433883"/>
    </source>
</evidence>
<dbReference type="GO" id="GO:0050525">
    <property type="term" value="F:cutinase activity"/>
    <property type="evidence" value="ECO:0007669"/>
    <property type="project" value="UniProtKB-UniRule"/>
</dbReference>
<feature type="disulfide bond" evidence="11">
    <location>
        <begin position="38"/>
        <end position="113"/>
    </location>
</feature>
<comment type="catalytic activity">
    <reaction evidence="9 12">
        <text>cutin + H2O = cutin monomers.</text>
        <dbReference type="EC" id="3.1.1.74"/>
    </reaction>
</comment>
<organism evidence="15 16">
    <name type="scientific">Venturia inaequalis</name>
    <name type="common">Apple scab fungus</name>
    <dbReference type="NCBI Taxonomy" id="5025"/>
    <lineage>
        <taxon>Eukaryota</taxon>
        <taxon>Fungi</taxon>
        <taxon>Dikarya</taxon>
        <taxon>Ascomycota</taxon>
        <taxon>Pezizomycotina</taxon>
        <taxon>Dothideomycetes</taxon>
        <taxon>Pleosporomycetidae</taxon>
        <taxon>Venturiales</taxon>
        <taxon>Venturiaceae</taxon>
        <taxon>Venturia</taxon>
    </lineage>
</organism>
<dbReference type="EMBL" id="WNWQ01001002">
    <property type="protein sequence ID" value="KAE9962617.1"/>
    <property type="molecule type" value="Genomic_DNA"/>
</dbReference>
<comment type="subcellular location">
    <subcellularLocation>
        <location evidence="1 12">Secreted</location>
    </subcellularLocation>
</comment>
<keyword evidence="8 11" id="KW-1015">Disulfide bond</keyword>
<keyword evidence="5 12" id="KW-0964">Secreted</keyword>
<comment type="function">
    <text evidence="12">Catalyzes the hydrolysis of complex carboxylic polyesters found in the cell wall of plants. Degrades cutin, a macromolecule that forms the structure of the plant cuticle.</text>
</comment>
<gene>
    <name evidence="15" type="ORF">BLS_000110</name>
</gene>
<evidence type="ECO:0000256" key="12">
    <source>
        <dbReference type="RuleBase" id="RU361263"/>
    </source>
</evidence>
<evidence type="ECO:0000256" key="4">
    <source>
        <dbReference type="ARBA" id="ARBA00022487"/>
    </source>
</evidence>
<dbReference type="PROSITE" id="PS00155">
    <property type="entry name" value="CUTINASE_1"/>
    <property type="match status" value="1"/>
</dbReference>
<dbReference type="InterPro" id="IPR043580">
    <property type="entry name" value="CUTINASE_1"/>
</dbReference>
<dbReference type="AlphaFoldDB" id="A0A8H3U3P5"/>
<feature type="active site" evidence="10">
    <location>
        <position position="187"/>
    </location>
</feature>
<protein>
    <recommendedName>
        <fullName evidence="3 12">Cutinase</fullName>
        <ecNumber evidence="3 12">3.1.1.74</ecNumber>
    </recommendedName>
</protein>
<evidence type="ECO:0000256" key="5">
    <source>
        <dbReference type="ARBA" id="ARBA00022525"/>
    </source>
</evidence>
<dbReference type="Gene3D" id="3.40.50.1820">
    <property type="entry name" value="alpha/beta hydrolase"/>
    <property type="match status" value="1"/>
</dbReference>
<dbReference type="PANTHER" id="PTHR48250">
    <property type="entry name" value="CUTINASE 2-RELATED"/>
    <property type="match status" value="1"/>
</dbReference>
<keyword evidence="4 12" id="KW-0719">Serine esterase</keyword>
<dbReference type="SUPFAM" id="SSF53474">
    <property type="entry name" value="alpha/beta-Hydrolases"/>
    <property type="match status" value="1"/>
</dbReference>
<keyword evidence="7 12" id="KW-0378">Hydrolase</keyword>
<dbReference type="PANTHER" id="PTHR48250:SF3">
    <property type="entry name" value="CUTINASE 1-RELATED"/>
    <property type="match status" value="1"/>
</dbReference>
<evidence type="ECO:0000256" key="11">
    <source>
        <dbReference type="PIRSR" id="PIRSR611150-2"/>
    </source>
</evidence>
<sequence length="310" mass="32310">MKASAVLSFASVALAAPAAEIERRQMTMTANDLTKGSCKDVTFIWVRGTTELGNLGEFVGARLYPELKKVFPSLAVEGVAYGAGVPGNLMPGGGDPAGIKEATKDYNLAASKCPDTVIIGGGYSQGAAITHRTVEALPEAVKLQIAGITLYGDTQFYQDKGQIKRFPKDKVKTFCNGYEELKSYSSDGVCNGLLMVNYGHMSYGDSMKPGAAYLKSKVDAFKRSKKSGASDDDATEEKTVKAKPSKAKGTSSKASTKIAAVFEAAAAVAASDAAPAPVAPAVDPAKVAQLSQSLNQAKTEAAPILAQPVQ</sequence>
<evidence type="ECO:0000256" key="3">
    <source>
        <dbReference type="ARBA" id="ARBA00013095"/>
    </source>
</evidence>
<feature type="chain" id="PRO_5034756943" description="Cutinase" evidence="14">
    <location>
        <begin position="16"/>
        <end position="310"/>
    </location>
</feature>
<dbReference type="InterPro" id="IPR011150">
    <property type="entry name" value="Cutinase_monf"/>
</dbReference>
<dbReference type="InterPro" id="IPR029058">
    <property type="entry name" value="AB_hydrolase_fold"/>
</dbReference>
<dbReference type="PRINTS" id="PR00129">
    <property type="entry name" value="CUTINASE"/>
</dbReference>
<keyword evidence="6 14" id="KW-0732">Signal</keyword>
<evidence type="ECO:0000256" key="6">
    <source>
        <dbReference type="ARBA" id="ARBA00022729"/>
    </source>
</evidence>
<reference evidence="15 16" key="1">
    <citation type="submission" date="2019-11" db="EMBL/GenBank/DDBJ databases">
        <title>Venturia inaequalis Genome Resource.</title>
        <authorList>
            <person name="Lichtner F.J."/>
        </authorList>
    </citation>
    <scope>NUCLEOTIDE SEQUENCE [LARGE SCALE GENOMIC DNA]</scope>
    <source>
        <strain evidence="15">Bline_iso_100314</strain>
    </source>
</reference>
<dbReference type="Pfam" id="PF01083">
    <property type="entry name" value="Cutinase"/>
    <property type="match status" value="1"/>
</dbReference>
<evidence type="ECO:0000256" key="10">
    <source>
        <dbReference type="PIRSR" id="PIRSR611150-1"/>
    </source>
</evidence>
<feature type="region of interest" description="Disordered" evidence="13">
    <location>
        <begin position="224"/>
        <end position="255"/>
    </location>
</feature>
<dbReference type="GO" id="GO:0016052">
    <property type="term" value="P:carbohydrate catabolic process"/>
    <property type="evidence" value="ECO:0007669"/>
    <property type="project" value="TreeGrafter"/>
</dbReference>
<evidence type="ECO:0000256" key="14">
    <source>
        <dbReference type="SAM" id="SignalP"/>
    </source>
</evidence>
<evidence type="ECO:0000256" key="13">
    <source>
        <dbReference type="SAM" id="MobiDB-lite"/>
    </source>
</evidence>
<dbReference type="Proteomes" id="UP000433883">
    <property type="component" value="Unassembled WGS sequence"/>
</dbReference>